<dbReference type="SMART" id="SM00471">
    <property type="entry name" value="HDc"/>
    <property type="match status" value="1"/>
</dbReference>
<sequence length="344" mass="36927">MSEKDVRPPIGGWPDRVGAPLPGSTVGVSGWYADPLWGTTIELTRVERDLLATPLLRRLHFVAHAGAARVATTQTYSRLEHTLGVFSLVAHWLPDATELRIAALLHDVGHLPLSHTLEGLAGLDHHTIGRERLGEVAGLLTRHGVNAAAVADVLTGATRSPLVGSVGQLSIDHLDSYVRSGRANGWLSVDPGTIRAGVRPTGGVLDTDLGTAAELVTLVRAEAYSHVSWDNVAPAAVLRRLAAVLLDEAGPGALSRLTDDELWLQLLAHPETAAETHRLRFAPHELTIRVVDADDPARNHSLRKIYRSAPLVDGQPLAEQAPELESTLAALDDLPRHFAVDWAT</sequence>
<gene>
    <name evidence="2" type="ORF">Aru02nite_10390</name>
</gene>
<comment type="caution">
    <text evidence="2">The sequence shown here is derived from an EMBL/GenBank/DDBJ whole genome shotgun (WGS) entry which is preliminary data.</text>
</comment>
<dbReference type="InterPro" id="IPR006674">
    <property type="entry name" value="HD_domain"/>
</dbReference>
<dbReference type="Gene3D" id="1.10.3210.10">
    <property type="entry name" value="Hypothetical protein af1432"/>
    <property type="match status" value="1"/>
</dbReference>
<dbReference type="AlphaFoldDB" id="A0A8J3J153"/>
<reference evidence="2" key="1">
    <citation type="submission" date="2021-01" db="EMBL/GenBank/DDBJ databases">
        <title>Whole genome shotgun sequence of Actinocatenispora rupis NBRC 107355.</title>
        <authorList>
            <person name="Komaki H."/>
            <person name="Tamura T."/>
        </authorList>
    </citation>
    <scope>NUCLEOTIDE SEQUENCE</scope>
    <source>
        <strain evidence="2">NBRC 107355</strain>
    </source>
</reference>
<proteinExistence type="predicted"/>
<dbReference type="Pfam" id="PF01966">
    <property type="entry name" value="HD"/>
    <property type="match status" value="1"/>
</dbReference>
<dbReference type="CDD" id="cd00077">
    <property type="entry name" value="HDc"/>
    <property type="match status" value="1"/>
</dbReference>
<accession>A0A8J3J153</accession>
<evidence type="ECO:0000313" key="2">
    <source>
        <dbReference type="EMBL" id="GID10150.1"/>
    </source>
</evidence>
<evidence type="ECO:0000259" key="1">
    <source>
        <dbReference type="SMART" id="SM00471"/>
    </source>
</evidence>
<keyword evidence="3" id="KW-1185">Reference proteome</keyword>
<dbReference type="SUPFAM" id="SSF109604">
    <property type="entry name" value="HD-domain/PDEase-like"/>
    <property type="match status" value="1"/>
</dbReference>
<dbReference type="Proteomes" id="UP000612808">
    <property type="component" value="Unassembled WGS sequence"/>
</dbReference>
<evidence type="ECO:0000313" key="3">
    <source>
        <dbReference type="Proteomes" id="UP000612808"/>
    </source>
</evidence>
<name>A0A8J3J153_9ACTN</name>
<dbReference type="EMBL" id="BOMB01000004">
    <property type="protein sequence ID" value="GID10150.1"/>
    <property type="molecule type" value="Genomic_DNA"/>
</dbReference>
<organism evidence="2 3">
    <name type="scientific">Actinocatenispora rupis</name>
    <dbReference type="NCBI Taxonomy" id="519421"/>
    <lineage>
        <taxon>Bacteria</taxon>
        <taxon>Bacillati</taxon>
        <taxon>Actinomycetota</taxon>
        <taxon>Actinomycetes</taxon>
        <taxon>Micromonosporales</taxon>
        <taxon>Micromonosporaceae</taxon>
        <taxon>Actinocatenispora</taxon>
    </lineage>
</organism>
<feature type="domain" description="HD/PDEase" evidence="1">
    <location>
        <begin position="74"/>
        <end position="166"/>
    </location>
</feature>
<protein>
    <recommendedName>
        <fullName evidence="1">HD/PDEase domain-containing protein</fullName>
    </recommendedName>
</protein>
<dbReference type="InterPro" id="IPR003607">
    <property type="entry name" value="HD/PDEase_dom"/>
</dbReference>